<dbReference type="PANTHER" id="PTHR31840">
    <property type="entry name" value="COILED-COIL DOMAIN-CONTAINING PROTEIN 97"/>
    <property type="match status" value="1"/>
</dbReference>
<feature type="compositionally biased region" description="Basic and acidic residues" evidence="1">
    <location>
        <begin position="90"/>
        <end position="107"/>
    </location>
</feature>
<dbReference type="STRING" id="50990.A0A4R5XHK3"/>
<feature type="compositionally biased region" description="Basic and acidic residues" evidence="1">
    <location>
        <begin position="135"/>
        <end position="148"/>
    </location>
</feature>
<dbReference type="VEuPathDB" id="FungiDB:BD410DRAFT_834156"/>
<evidence type="ECO:0000313" key="4">
    <source>
        <dbReference type="Proteomes" id="UP000294933"/>
    </source>
</evidence>
<evidence type="ECO:0000313" key="3">
    <source>
        <dbReference type="EMBL" id="TDL29926.1"/>
    </source>
</evidence>
<feature type="compositionally biased region" description="Acidic residues" evidence="1">
    <location>
        <begin position="152"/>
        <end position="163"/>
    </location>
</feature>
<reference evidence="3 4" key="1">
    <citation type="submission" date="2018-06" db="EMBL/GenBank/DDBJ databases">
        <title>A transcriptomic atlas of mushroom development highlights an independent origin of complex multicellularity.</title>
        <authorList>
            <consortium name="DOE Joint Genome Institute"/>
            <person name="Krizsan K."/>
            <person name="Almasi E."/>
            <person name="Merenyi Z."/>
            <person name="Sahu N."/>
            <person name="Viragh M."/>
            <person name="Koszo T."/>
            <person name="Mondo S."/>
            <person name="Kiss B."/>
            <person name="Balint B."/>
            <person name="Kues U."/>
            <person name="Barry K."/>
            <person name="Hegedus J.C."/>
            <person name="Henrissat B."/>
            <person name="Johnson J."/>
            <person name="Lipzen A."/>
            <person name="Ohm R."/>
            <person name="Nagy I."/>
            <person name="Pangilinan J."/>
            <person name="Yan J."/>
            <person name="Xiong Y."/>
            <person name="Grigoriev I.V."/>
            <person name="Hibbett D.S."/>
            <person name="Nagy L.G."/>
        </authorList>
    </citation>
    <scope>NUCLEOTIDE SEQUENCE [LARGE SCALE GENOMIC DNA]</scope>
    <source>
        <strain evidence="3 4">SZMC22713</strain>
    </source>
</reference>
<evidence type="ECO:0000256" key="1">
    <source>
        <dbReference type="SAM" id="MobiDB-lite"/>
    </source>
</evidence>
<protein>
    <recommendedName>
        <fullName evidence="2">CCD97-like C-terminal domain-containing protein</fullName>
    </recommendedName>
</protein>
<feature type="domain" description="CCD97-like C-terminal" evidence="2">
    <location>
        <begin position="132"/>
        <end position="226"/>
    </location>
</feature>
<dbReference type="AlphaFoldDB" id="A0A4R5XHK3"/>
<organism evidence="3 4">
    <name type="scientific">Rickenella mellea</name>
    <dbReference type="NCBI Taxonomy" id="50990"/>
    <lineage>
        <taxon>Eukaryota</taxon>
        <taxon>Fungi</taxon>
        <taxon>Dikarya</taxon>
        <taxon>Basidiomycota</taxon>
        <taxon>Agaricomycotina</taxon>
        <taxon>Agaricomycetes</taxon>
        <taxon>Hymenochaetales</taxon>
        <taxon>Rickenellaceae</taxon>
        <taxon>Rickenella</taxon>
    </lineage>
</organism>
<gene>
    <name evidence="3" type="ORF">BD410DRAFT_834156</name>
</gene>
<accession>A0A4R5XHK3</accession>
<sequence length="229" mass="26868">MPVEDNRILTYLQLPADYQPSPSTNPVEFLNAHLRNLPLSLLLLFSTELTPKQRTTIPTIRNRRLRYTQSSPPPLAFSNARNMWPNLYTGHDRPSRPSQDDAKDERQWAEKEFLAGTKQHVGKLGALLGDYEEERGAERARDMRRQQAEAEFVPEEESDEESEGDKGDVSVQQESPEEAKEIFERRINERFIYGLLDNIDYDAVDWDDQWDEQNYRDEEDSWFDEEDEE</sequence>
<dbReference type="InterPro" id="IPR040233">
    <property type="entry name" value="CCD97-like_C"/>
</dbReference>
<feature type="region of interest" description="Disordered" evidence="1">
    <location>
        <begin position="86"/>
        <end position="107"/>
    </location>
</feature>
<evidence type="ECO:0000259" key="2">
    <source>
        <dbReference type="Pfam" id="PF09747"/>
    </source>
</evidence>
<dbReference type="OrthoDB" id="3345311at2759"/>
<feature type="region of interest" description="Disordered" evidence="1">
    <location>
        <begin position="135"/>
        <end position="182"/>
    </location>
</feature>
<dbReference type="Proteomes" id="UP000294933">
    <property type="component" value="Unassembled WGS sequence"/>
</dbReference>
<dbReference type="Pfam" id="PF09747">
    <property type="entry name" value="CCD97-like_C"/>
    <property type="match status" value="1"/>
</dbReference>
<proteinExistence type="predicted"/>
<dbReference type="InterPro" id="IPR018613">
    <property type="entry name" value="Ccdc97-like"/>
</dbReference>
<dbReference type="PANTHER" id="PTHR31840:SF1">
    <property type="entry name" value="COILED-COIL DOMAIN-CONTAINING PROTEIN 97"/>
    <property type="match status" value="1"/>
</dbReference>
<feature type="region of interest" description="Disordered" evidence="1">
    <location>
        <begin position="206"/>
        <end position="229"/>
    </location>
</feature>
<keyword evidence="4" id="KW-1185">Reference proteome</keyword>
<name>A0A4R5XHK3_9AGAM</name>
<dbReference type="EMBL" id="ML170156">
    <property type="protein sequence ID" value="TDL29926.1"/>
    <property type="molecule type" value="Genomic_DNA"/>
</dbReference>